<keyword evidence="2" id="KW-1185">Reference proteome</keyword>
<sequence length="203" mass="22982">MFLISIKTTTIKQQSNNNQKAIIMKKSILILGITLVSLTNVCNASNAINHKNNTFQGSVLTDYNLGSSLSEMATVVKPSLKEDLETFSPETVIRYDNRKTIVEIIREDDKITEYTNTDELEFVALQESMKEVIAESDLITEFKASDNDYTLYTERTIEDEIAELEMIIESKETNEASPLDFKKINSNSILMNGFNAKRFVGMK</sequence>
<gene>
    <name evidence="1" type="ORF">DB891_16405</name>
</gene>
<evidence type="ECO:0000313" key="1">
    <source>
        <dbReference type="EMBL" id="PWA05980.1"/>
    </source>
</evidence>
<dbReference type="EMBL" id="QCZH01000030">
    <property type="protein sequence ID" value="PWA05980.1"/>
    <property type="molecule type" value="Genomic_DNA"/>
</dbReference>
<name>A0A2U1JLF1_9FLAO</name>
<comment type="caution">
    <text evidence="1">The sequence shown here is derived from an EMBL/GenBank/DDBJ whole genome shotgun (WGS) entry which is preliminary data.</text>
</comment>
<accession>A0A2U1JLF1</accession>
<proteinExistence type="predicted"/>
<reference evidence="1 2" key="1">
    <citation type="submission" date="2018-04" db="EMBL/GenBank/DDBJ databases">
        <title>Flavobacterium sp. nov., isolated from glacier ice.</title>
        <authorList>
            <person name="Liu Q."/>
            <person name="Xin Y.-H."/>
        </authorList>
    </citation>
    <scope>NUCLEOTIDE SEQUENCE [LARGE SCALE GENOMIC DNA]</scope>
    <source>
        <strain evidence="1 2">LB2P30</strain>
    </source>
</reference>
<protein>
    <submittedName>
        <fullName evidence="1">Uncharacterized protein</fullName>
    </submittedName>
</protein>
<evidence type="ECO:0000313" key="2">
    <source>
        <dbReference type="Proteomes" id="UP000245618"/>
    </source>
</evidence>
<dbReference type="Proteomes" id="UP000245618">
    <property type="component" value="Unassembled WGS sequence"/>
</dbReference>
<organism evidence="1 2">
    <name type="scientific">Flavobacterium laiguense</name>
    <dbReference type="NCBI Taxonomy" id="2169409"/>
    <lineage>
        <taxon>Bacteria</taxon>
        <taxon>Pseudomonadati</taxon>
        <taxon>Bacteroidota</taxon>
        <taxon>Flavobacteriia</taxon>
        <taxon>Flavobacteriales</taxon>
        <taxon>Flavobacteriaceae</taxon>
        <taxon>Flavobacterium</taxon>
    </lineage>
</organism>
<dbReference type="AlphaFoldDB" id="A0A2U1JLF1"/>